<evidence type="ECO:0000256" key="4">
    <source>
        <dbReference type="SAM" id="MobiDB-lite"/>
    </source>
</evidence>
<dbReference type="GO" id="GO:0006412">
    <property type="term" value="P:translation"/>
    <property type="evidence" value="ECO:0007669"/>
    <property type="project" value="UniProtKB-UniRule"/>
</dbReference>
<reference evidence="5" key="2">
    <citation type="submission" date="2021-06" db="EMBL/GenBank/DDBJ databases">
        <authorList>
            <person name="Sheue C.-R."/>
            <person name="Liu J.-W."/>
            <person name="Chesson P."/>
            <person name="Ho J.-F."/>
            <person name="Huang C.-L."/>
        </authorList>
    </citation>
    <scope>NUCLEOTIDE SEQUENCE</scope>
</reference>
<feature type="region of interest" description="Disordered" evidence="4">
    <location>
        <begin position="29"/>
        <end position="69"/>
    </location>
</feature>
<geneLocation type="chloroplast" evidence="5"/>
<sequence>MGTTTYWNIRSEDTTEAGAHFGHQARRWNPKMAPHTPTERKGIHIIDPTQTARSSPEARDPAAGAAGKGKQFPIVGTKYQAADVIRSAAIRAQRHYANEKWLGGMPTNWSTMETRLHRLEDSEGKAQQLNGFPDRGTATSGRQSAQSRRDPAGTRYMKSLPDIATTVDQREEPTAIRECTAPGIPTTRLADTDCDPDITDIPIPANDDPRAPTRRIPNKLTLAIREGRH</sequence>
<evidence type="ECO:0000256" key="3">
    <source>
        <dbReference type="HAMAP-Rule" id="MF_00291"/>
    </source>
</evidence>
<comment type="subcellular location">
    <subcellularLocation>
        <location evidence="3">Plastid</location>
        <location evidence="3">Chloroplast</location>
    </subcellularLocation>
</comment>
<gene>
    <name evidence="3 5" type="primary">rps2</name>
</gene>
<name>A0A8K1W008_9TRAC</name>
<dbReference type="PRINTS" id="PR00395">
    <property type="entry name" value="RIBOSOMALS2"/>
</dbReference>
<dbReference type="CDD" id="cd01425">
    <property type="entry name" value="RPS2"/>
    <property type="match status" value="1"/>
</dbReference>
<proteinExistence type="inferred from homology"/>
<feature type="compositionally biased region" description="Polar residues" evidence="4">
    <location>
        <begin position="137"/>
        <end position="146"/>
    </location>
</feature>
<evidence type="ECO:0000256" key="2">
    <source>
        <dbReference type="ARBA" id="ARBA00035155"/>
    </source>
</evidence>
<dbReference type="NCBIfam" id="TIGR01011">
    <property type="entry name" value="rpsB_bact"/>
    <property type="match status" value="1"/>
</dbReference>
<keyword evidence="3" id="KW-0687">Ribonucleoprotein</keyword>
<dbReference type="InterPro" id="IPR023591">
    <property type="entry name" value="Ribosomal_uS2_flav_dom_sf"/>
</dbReference>
<keyword evidence="5" id="KW-0934">Plastid</keyword>
<organism evidence="5">
    <name type="scientific">Selaginella erythropus</name>
    <dbReference type="NCBI Taxonomy" id="137146"/>
    <lineage>
        <taxon>Eukaryota</taxon>
        <taxon>Viridiplantae</taxon>
        <taxon>Streptophyta</taxon>
        <taxon>Embryophyta</taxon>
        <taxon>Tracheophyta</taxon>
        <taxon>Lycopodiopsida</taxon>
        <taxon>Selaginellales</taxon>
        <taxon>Selaginellaceae</taxon>
        <taxon>Selaginella</taxon>
    </lineage>
</organism>
<evidence type="ECO:0000256" key="1">
    <source>
        <dbReference type="ARBA" id="ARBA00006242"/>
    </source>
</evidence>
<keyword evidence="5" id="KW-0150">Chloroplast</keyword>
<dbReference type="AlphaFoldDB" id="A0A8K1W008"/>
<feature type="region of interest" description="Disordered" evidence="4">
    <location>
        <begin position="127"/>
        <end position="155"/>
    </location>
</feature>
<evidence type="ECO:0000313" key="5">
    <source>
        <dbReference type="EMBL" id="UFP91585.1"/>
    </source>
</evidence>
<protein>
    <recommendedName>
        <fullName evidence="2 3">Small ribosomal subunit protein uS2c</fullName>
    </recommendedName>
</protein>
<dbReference type="EMBL" id="MZ392854">
    <property type="protein sequence ID" value="UFP91585.1"/>
    <property type="molecule type" value="Genomic_DNA"/>
</dbReference>
<dbReference type="InterPro" id="IPR001865">
    <property type="entry name" value="Ribosomal_uS2"/>
</dbReference>
<dbReference type="GO" id="GO:0003735">
    <property type="term" value="F:structural constituent of ribosome"/>
    <property type="evidence" value="ECO:0007669"/>
    <property type="project" value="InterPro"/>
</dbReference>
<dbReference type="InterPro" id="IPR005706">
    <property type="entry name" value="Ribosomal_uS2_bac/mit/plastid"/>
</dbReference>
<accession>A0A8K1W008</accession>
<dbReference type="Gene3D" id="1.10.287.610">
    <property type="entry name" value="Helix hairpin bin"/>
    <property type="match status" value="1"/>
</dbReference>
<keyword evidence="3 5" id="KW-0689">Ribosomal protein</keyword>
<dbReference type="PANTHER" id="PTHR12534:SF0">
    <property type="entry name" value="SMALL RIBOSOMAL SUBUNIT PROTEIN US2M"/>
    <property type="match status" value="1"/>
</dbReference>
<comment type="similarity">
    <text evidence="1 3">Belongs to the universal ribosomal protein uS2 family.</text>
</comment>
<dbReference type="GO" id="GO:0009507">
    <property type="term" value="C:chloroplast"/>
    <property type="evidence" value="ECO:0007669"/>
    <property type="project" value="UniProtKB-SubCell"/>
</dbReference>
<reference evidence="5" key="1">
    <citation type="journal article" date="2021" name="Mitochondrial DNA Part B Resour">
        <title>The complete plastid genome of Selaginella erythropus (Selaginellaceae), a species with distinctive giant chloroplasts.</title>
        <authorList>
            <person name="Huang C.L."/>
            <person name="Liu J.W."/>
            <person name="Ho J.F."/>
            <person name="Sun Y.H."/>
            <person name="Wu C.S."/>
            <person name="Chesson P."/>
            <person name="Sheue C.R."/>
        </authorList>
    </citation>
    <scope>NUCLEOTIDE SEQUENCE</scope>
</reference>
<dbReference type="GO" id="GO:0005763">
    <property type="term" value="C:mitochondrial small ribosomal subunit"/>
    <property type="evidence" value="ECO:0007669"/>
    <property type="project" value="TreeGrafter"/>
</dbReference>
<dbReference type="SUPFAM" id="SSF52313">
    <property type="entry name" value="Ribosomal protein S2"/>
    <property type="match status" value="1"/>
</dbReference>
<dbReference type="PANTHER" id="PTHR12534">
    <property type="entry name" value="30S RIBOSOMAL PROTEIN S2 PROKARYOTIC AND ORGANELLAR"/>
    <property type="match status" value="1"/>
</dbReference>
<dbReference type="Pfam" id="PF00318">
    <property type="entry name" value="Ribosomal_S2"/>
    <property type="match status" value="1"/>
</dbReference>
<dbReference type="Gene3D" id="3.40.50.10490">
    <property type="entry name" value="Glucose-6-phosphate isomerase like protein, domain 1"/>
    <property type="match status" value="1"/>
</dbReference>
<dbReference type="HAMAP" id="MF_00291_B">
    <property type="entry name" value="Ribosomal_uS2_B"/>
    <property type="match status" value="1"/>
</dbReference>